<dbReference type="PANTHER" id="PTHR43199:SF1">
    <property type="entry name" value="GLUTATHIONE HYDROLASE PROENZYME"/>
    <property type="match status" value="1"/>
</dbReference>
<accession>A0A3L8D0C5</accession>
<dbReference type="PRINTS" id="PR01210">
    <property type="entry name" value="GGTRANSPTASE"/>
</dbReference>
<dbReference type="GO" id="GO:0016740">
    <property type="term" value="F:transferase activity"/>
    <property type="evidence" value="ECO:0007669"/>
    <property type="project" value="UniProtKB-KW"/>
</dbReference>
<dbReference type="AlphaFoldDB" id="A0A3L8D0C5"/>
<evidence type="ECO:0000256" key="1">
    <source>
        <dbReference type="ARBA" id="ARBA00009381"/>
    </source>
</evidence>
<evidence type="ECO:0000313" key="4">
    <source>
        <dbReference type="Proteomes" id="UP000282140"/>
    </source>
</evidence>
<dbReference type="SUPFAM" id="SSF56235">
    <property type="entry name" value="N-terminal nucleophile aminohydrolases (Ntn hydrolases)"/>
    <property type="match status" value="1"/>
</dbReference>
<feature type="signal peptide" evidence="2">
    <location>
        <begin position="1"/>
        <end position="25"/>
    </location>
</feature>
<evidence type="ECO:0000256" key="2">
    <source>
        <dbReference type="SAM" id="SignalP"/>
    </source>
</evidence>
<dbReference type="RefSeq" id="WP_183129228.1">
    <property type="nucleotide sequence ID" value="NZ_PEGB01000001.1"/>
</dbReference>
<keyword evidence="2" id="KW-0732">Signal</keyword>
<keyword evidence="4" id="KW-1185">Reference proteome</keyword>
<dbReference type="Pfam" id="PF01019">
    <property type="entry name" value="G_glu_transpept"/>
    <property type="match status" value="1"/>
</dbReference>
<dbReference type="Proteomes" id="UP000282140">
    <property type="component" value="Unassembled WGS sequence"/>
</dbReference>
<sequence length="296" mass="31280">MFSAFHLNRYRLSAISLIASALTLAACNAPPTANLPLAPEAASGFRTDLQTRHASKHMAAAANPLAAEAGRAMLRQGGSAIDAAIAMQAVLTLVEPQSSGIGGGALIVLWDGKAVRTYDGRETAPSGATEKLFLQADGQPMPFTQAQIGGRSVGTPGVLRALELAHQQHGRLPWATLFEPAIKLAEQGFAISPRLHQLIASDSSMRGSPDMMAYFLNADGSPKATGTLLKNPPLAAALKRIAKEGPDALYKGPIAEEIVTKVQGHQNPGSLSLNDLQGYQAKERAPLCTDYKRWQV</sequence>
<dbReference type="EMBL" id="PEGB01000001">
    <property type="protein sequence ID" value="RLU13218.1"/>
    <property type="molecule type" value="Genomic_DNA"/>
</dbReference>
<dbReference type="InterPro" id="IPR029055">
    <property type="entry name" value="Ntn_hydrolases_N"/>
</dbReference>
<dbReference type="PANTHER" id="PTHR43199">
    <property type="entry name" value="GLUTATHIONE HYDROLASE"/>
    <property type="match status" value="1"/>
</dbReference>
<gene>
    <name evidence="3" type="ORF">CS078_04510</name>
</gene>
<feature type="chain" id="PRO_5018127051" evidence="2">
    <location>
        <begin position="26"/>
        <end position="296"/>
    </location>
</feature>
<protein>
    <submittedName>
        <fullName evidence="3">Gamma-glutamyltransferase</fullName>
    </submittedName>
</protein>
<keyword evidence="3" id="KW-0808">Transferase</keyword>
<comment type="caution">
    <text evidence="3">The sequence shown here is derived from an EMBL/GenBank/DDBJ whole genome shotgun (WGS) entry which is preliminary data.</text>
</comment>
<organism evidence="3 4">
    <name type="scientific">Pseudomonas prosekii</name>
    <dbReference type="NCBI Taxonomy" id="1148509"/>
    <lineage>
        <taxon>Bacteria</taxon>
        <taxon>Pseudomonadati</taxon>
        <taxon>Pseudomonadota</taxon>
        <taxon>Gammaproteobacteria</taxon>
        <taxon>Pseudomonadales</taxon>
        <taxon>Pseudomonadaceae</taxon>
        <taxon>Pseudomonas</taxon>
    </lineage>
</organism>
<dbReference type="InterPro" id="IPR051792">
    <property type="entry name" value="GGT_bact"/>
</dbReference>
<proteinExistence type="inferred from homology"/>
<name>A0A3L8D0C5_9PSED</name>
<comment type="similarity">
    <text evidence="1">Belongs to the gamma-glutamyltransferase family.</text>
</comment>
<evidence type="ECO:0000313" key="3">
    <source>
        <dbReference type="EMBL" id="RLU13218.1"/>
    </source>
</evidence>
<reference evidence="3 4" key="1">
    <citation type="journal article" date="2018" name="Front. Microbiol.">
        <title>Discovery of Phloeophagus Beetles as a Source of Pseudomonas Strains That Produce Potentially New Bioactive Substances and Description of Pseudomonas bohemica sp. nov.</title>
        <authorList>
            <person name="Saati-Santamaria Z."/>
            <person name="Lopez-Mondejar R."/>
            <person name="Jimenez-Gomez A."/>
            <person name="Diez-Mendez A."/>
            <person name="Vetrovsky T."/>
            <person name="Igual J.M."/>
            <person name="Velazquez E."/>
            <person name="Kolarik M."/>
            <person name="Rivas R."/>
            <person name="Garcia-Fraile P."/>
        </authorList>
    </citation>
    <scope>NUCLEOTIDE SEQUENCE [LARGE SCALE GENOMIC DNA]</scope>
    <source>
        <strain evidence="3 4">A2-NA13</strain>
    </source>
</reference>
<feature type="non-terminal residue" evidence="3">
    <location>
        <position position="296"/>
    </location>
</feature>